<gene>
    <name evidence="1" type="ORF">P0Y55_14145</name>
</gene>
<evidence type="ECO:0000313" key="1">
    <source>
        <dbReference type="EMBL" id="WEK53709.1"/>
    </source>
</evidence>
<dbReference type="EMBL" id="CP119317">
    <property type="protein sequence ID" value="WEK53709.1"/>
    <property type="molecule type" value="Genomic_DNA"/>
</dbReference>
<name>A0AA95JEY0_9BACL</name>
<accession>A0AA95JEY0</accession>
<dbReference type="AlphaFoldDB" id="A0AA95JEY0"/>
<reference evidence="1" key="1">
    <citation type="submission" date="2023-03" db="EMBL/GenBank/DDBJ databases">
        <title>Andean soil-derived lignocellulolytic bacterial consortium as a source of novel taxa and putative plastic-active enzymes.</title>
        <authorList>
            <person name="Diaz-Garcia L."/>
            <person name="Chuvochina M."/>
            <person name="Feuerriegel G."/>
            <person name="Bunk B."/>
            <person name="Sproer C."/>
            <person name="Streit W.R."/>
            <person name="Rodriguez L.M."/>
            <person name="Overmann J."/>
            <person name="Jimenez D.J."/>
        </authorList>
    </citation>
    <scope>NUCLEOTIDE SEQUENCE</scope>
    <source>
        <strain evidence="1">MAG 2441</strain>
    </source>
</reference>
<organism evidence="1 2">
    <name type="scientific">Candidatus Cohnella colombiensis</name>
    <dbReference type="NCBI Taxonomy" id="3121368"/>
    <lineage>
        <taxon>Bacteria</taxon>
        <taxon>Bacillati</taxon>
        <taxon>Bacillota</taxon>
        <taxon>Bacilli</taxon>
        <taxon>Bacillales</taxon>
        <taxon>Paenibacillaceae</taxon>
        <taxon>Cohnella</taxon>
    </lineage>
</organism>
<keyword evidence="2" id="KW-1185">Reference proteome</keyword>
<proteinExistence type="predicted"/>
<protein>
    <submittedName>
        <fullName evidence="1">Uncharacterized protein</fullName>
    </submittedName>
</protein>
<evidence type="ECO:0000313" key="2">
    <source>
        <dbReference type="Proteomes" id="UP001178662"/>
    </source>
</evidence>
<sequence length="419" mass="47372">MTVVKTPFQNNHIALRDFMRSCPELTTGRALTQFACIYYPIAMLELELLENASEEFDTIENAMLELIYAGLKSIEQISEVMGLPLNYTQKLMTILEGYGHIENGELTELGRRSVAEGIKYTKYTTRQLVQADSIHGVLLSREFNQSNHSLFQPDETTGSFQHVLPNPFLSAEAFQRLMSETMNYKRVNKRIFHVNIERIQSIISQSFRFAHAFLVSLEGLPHPIVLLKHVTYSQETRSATHTWRPIALSHSNAKALGAAAAAYEIVEDEAMASLLATKSEIEKQQQVLSQKYNFTAKWTEGLQKQLGLKGELIPYAKAGHQVSIDLHMSVFAKVTRTTFLLLQQLADPKAMPHVGFAKYDYLSGVVARATTSDPQLQQLASKLFQLQNNGSRNYEQLIHEITNHSPTEQRWDKLVSAIL</sequence>
<dbReference type="Proteomes" id="UP001178662">
    <property type="component" value="Chromosome"/>
</dbReference>